<evidence type="ECO:0000313" key="4">
    <source>
        <dbReference type="Proteomes" id="UP000594800"/>
    </source>
</evidence>
<dbReference type="KEGG" id="poz:I0K15_09295"/>
<accession>A0A7S9QF52</accession>
<name>A0A7S9QF52_9RHOB</name>
<keyword evidence="2" id="KW-1133">Transmembrane helix</keyword>
<gene>
    <name evidence="3" type="ORF">I0K15_09295</name>
</gene>
<evidence type="ECO:0000256" key="1">
    <source>
        <dbReference type="SAM" id="MobiDB-lite"/>
    </source>
</evidence>
<keyword evidence="4" id="KW-1185">Reference proteome</keyword>
<dbReference type="Proteomes" id="UP000594800">
    <property type="component" value="Chromosome"/>
</dbReference>
<keyword evidence="2" id="KW-0812">Transmembrane</keyword>
<protein>
    <submittedName>
        <fullName evidence="3">FxsA family protein</fullName>
    </submittedName>
</protein>
<feature type="transmembrane region" description="Helical" evidence="2">
    <location>
        <begin position="68"/>
        <end position="86"/>
    </location>
</feature>
<sequence length="158" mass="17053">MWIFLALLLVPLIEIALFIQVGDLIGLWPTLATVILTAIAGTWLLRLQGGDALRRVQHILREGGDPRGPLAHGALILIAGVVLLTPGFFTDAIGFLLLIPAVRNIVIAELARRVVVRTMSQPREAGRGGPGDVIDAEYDVEPPQGQDIPGNSGWTRRD</sequence>
<dbReference type="RefSeq" id="WP_196105158.1">
    <property type="nucleotide sequence ID" value="NZ_CP064942.1"/>
</dbReference>
<dbReference type="InterPro" id="IPR007313">
    <property type="entry name" value="FxsA"/>
</dbReference>
<reference evidence="3 4" key="1">
    <citation type="submission" date="2020-11" db="EMBL/GenBank/DDBJ databases">
        <title>Description of Pontivivens ytuae sp. nov. isolated from deep sea sediment of Mariana Trench.</title>
        <authorList>
            <person name="Wang Z."/>
            <person name="Sun Q.-L."/>
            <person name="Xu X.-D."/>
            <person name="Tang Y.-Z."/>
            <person name="Zhang J."/>
        </authorList>
    </citation>
    <scope>NUCLEOTIDE SEQUENCE [LARGE SCALE GENOMIC DNA]</scope>
    <source>
        <strain evidence="3 4">MT2928</strain>
    </source>
</reference>
<dbReference type="AlphaFoldDB" id="A0A7S9QF52"/>
<dbReference type="PANTHER" id="PTHR35335">
    <property type="entry name" value="UPF0716 PROTEIN FXSA"/>
    <property type="match status" value="1"/>
</dbReference>
<feature type="region of interest" description="Disordered" evidence="1">
    <location>
        <begin position="121"/>
        <end position="158"/>
    </location>
</feature>
<keyword evidence="2" id="KW-0472">Membrane</keyword>
<evidence type="ECO:0000313" key="3">
    <source>
        <dbReference type="EMBL" id="QPH55896.1"/>
    </source>
</evidence>
<dbReference type="PANTHER" id="PTHR35335:SF1">
    <property type="entry name" value="UPF0716 PROTEIN FXSA"/>
    <property type="match status" value="1"/>
</dbReference>
<dbReference type="Pfam" id="PF04186">
    <property type="entry name" value="FxsA"/>
    <property type="match status" value="1"/>
</dbReference>
<evidence type="ECO:0000256" key="2">
    <source>
        <dbReference type="SAM" id="Phobius"/>
    </source>
</evidence>
<proteinExistence type="predicted"/>
<dbReference type="EMBL" id="CP064942">
    <property type="protein sequence ID" value="QPH55896.1"/>
    <property type="molecule type" value="Genomic_DNA"/>
</dbReference>
<organism evidence="3 4">
    <name type="scientific">Pontivivens ytuae</name>
    <dbReference type="NCBI Taxonomy" id="2789856"/>
    <lineage>
        <taxon>Bacteria</taxon>
        <taxon>Pseudomonadati</taxon>
        <taxon>Pseudomonadota</taxon>
        <taxon>Alphaproteobacteria</taxon>
        <taxon>Rhodobacterales</taxon>
        <taxon>Paracoccaceae</taxon>
        <taxon>Pontivivens</taxon>
    </lineage>
</organism>
<dbReference type="NCBIfam" id="NF008528">
    <property type="entry name" value="PRK11463.1-2"/>
    <property type="match status" value="1"/>
</dbReference>
<feature type="transmembrane region" description="Helical" evidence="2">
    <location>
        <begin position="28"/>
        <end position="47"/>
    </location>
</feature>
<dbReference type="GO" id="GO:0016020">
    <property type="term" value="C:membrane"/>
    <property type="evidence" value="ECO:0007669"/>
    <property type="project" value="InterPro"/>
</dbReference>